<sequence length="151" mass="16437">MISIIQNITWPAVTYTSSANARYKRVAWHCHCEDAHHVVFVLLFLSLSFSSVPFTPSFCLTLCSFTPPSHLFPIDRGILLILLRPLPLSLPCPSSDHECARVAIVRAVCNQLGHLPSTHAILAFPCLAQSGGDAVDAHTHAPTAALRQGFP</sequence>
<evidence type="ECO:0000313" key="2">
    <source>
        <dbReference type="Proteomes" id="UP000799437"/>
    </source>
</evidence>
<proteinExistence type="predicted"/>
<dbReference type="EMBL" id="ML996574">
    <property type="protein sequence ID" value="KAF2756914.1"/>
    <property type="molecule type" value="Genomic_DNA"/>
</dbReference>
<dbReference type="GeneID" id="54485184"/>
<organism evidence="1 2">
    <name type="scientific">Pseudovirgaria hyperparasitica</name>
    <dbReference type="NCBI Taxonomy" id="470096"/>
    <lineage>
        <taxon>Eukaryota</taxon>
        <taxon>Fungi</taxon>
        <taxon>Dikarya</taxon>
        <taxon>Ascomycota</taxon>
        <taxon>Pezizomycotina</taxon>
        <taxon>Dothideomycetes</taxon>
        <taxon>Dothideomycetes incertae sedis</taxon>
        <taxon>Acrospermales</taxon>
        <taxon>Acrospermaceae</taxon>
        <taxon>Pseudovirgaria</taxon>
    </lineage>
</organism>
<gene>
    <name evidence="1" type="ORF">EJ05DRAFT_47689</name>
</gene>
<name>A0A6A6W4F1_9PEZI</name>
<dbReference type="RefSeq" id="XP_033599365.1">
    <property type="nucleotide sequence ID" value="XM_033744130.1"/>
</dbReference>
<protein>
    <submittedName>
        <fullName evidence="1">Uncharacterized protein</fullName>
    </submittedName>
</protein>
<reference evidence="1" key="1">
    <citation type="journal article" date="2020" name="Stud. Mycol.">
        <title>101 Dothideomycetes genomes: a test case for predicting lifestyles and emergence of pathogens.</title>
        <authorList>
            <person name="Haridas S."/>
            <person name="Albert R."/>
            <person name="Binder M."/>
            <person name="Bloem J."/>
            <person name="Labutti K."/>
            <person name="Salamov A."/>
            <person name="Andreopoulos B."/>
            <person name="Baker S."/>
            <person name="Barry K."/>
            <person name="Bills G."/>
            <person name="Bluhm B."/>
            <person name="Cannon C."/>
            <person name="Castanera R."/>
            <person name="Culley D."/>
            <person name="Daum C."/>
            <person name="Ezra D."/>
            <person name="Gonzalez J."/>
            <person name="Henrissat B."/>
            <person name="Kuo A."/>
            <person name="Liang C."/>
            <person name="Lipzen A."/>
            <person name="Lutzoni F."/>
            <person name="Magnuson J."/>
            <person name="Mondo S."/>
            <person name="Nolan M."/>
            <person name="Ohm R."/>
            <person name="Pangilinan J."/>
            <person name="Park H.-J."/>
            <person name="Ramirez L."/>
            <person name="Alfaro M."/>
            <person name="Sun H."/>
            <person name="Tritt A."/>
            <person name="Yoshinaga Y."/>
            <person name="Zwiers L.-H."/>
            <person name="Turgeon B."/>
            <person name="Goodwin S."/>
            <person name="Spatafora J."/>
            <person name="Crous P."/>
            <person name="Grigoriev I."/>
        </authorList>
    </citation>
    <scope>NUCLEOTIDE SEQUENCE</scope>
    <source>
        <strain evidence="1">CBS 121739</strain>
    </source>
</reference>
<evidence type="ECO:0000313" key="1">
    <source>
        <dbReference type="EMBL" id="KAF2756914.1"/>
    </source>
</evidence>
<dbReference type="Proteomes" id="UP000799437">
    <property type="component" value="Unassembled WGS sequence"/>
</dbReference>
<keyword evidence="2" id="KW-1185">Reference proteome</keyword>
<dbReference type="AlphaFoldDB" id="A0A6A6W4F1"/>
<accession>A0A6A6W4F1</accession>